<dbReference type="EMBL" id="RZNH01000014">
    <property type="protein sequence ID" value="NOU60187.1"/>
    <property type="molecule type" value="Genomic_DNA"/>
</dbReference>
<evidence type="ECO:0000313" key="12">
    <source>
        <dbReference type="EMBL" id="NOU60187.1"/>
    </source>
</evidence>
<dbReference type="RefSeq" id="WP_171595469.1">
    <property type="nucleotide sequence ID" value="NZ_RZNH01000014.1"/>
</dbReference>
<evidence type="ECO:0000256" key="6">
    <source>
        <dbReference type="ARBA" id="ARBA00022692"/>
    </source>
</evidence>
<dbReference type="InterPro" id="IPR051045">
    <property type="entry name" value="TonB-dependent_transducer"/>
</dbReference>
<reference evidence="12 13" key="1">
    <citation type="submission" date="2018-12" db="EMBL/GenBank/DDBJ databases">
        <title>Marinifilum JC070 sp. nov., a marine bacterium isolated from Yongle Blue Hole in the South China Sea.</title>
        <authorList>
            <person name="Fu T."/>
        </authorList>
    </citation>
    <scope>NUCLEOTIDE SEQUENCE [LARGE SCALE GENOMIC DNA]</scope>
    <source>
        <strain evidence="12 13">JC070</strain>
    </source>
</reference>
<dbReference type="PANTHER" id="PTHR33446">
    <property type="entry name" value="PROTEIN TONB-RELATED"/>
    <property type="match status" value="1"/>
</dbReference>
<dbReference type="Gene3D" id="3.30.1150.10">
    <property type="match status" value="1"/>
</dbReference>
<evidence type="ECO:0000313" key="13">
    <source>
        <dbReference type="Proteomes" id="UP000732105"/>
    </source>
</evidence>
<organism evidence="12 13">
    <name type="scientific">Marinifilum caeruleilacunae</name>
    <dbReference type="NCBI Taxonomy" id="2499076"/>
    <lineage>
        <taxon>Bacteria</taxon>
        <taxon>Pseudomonadati</taxon>
        <taxon>Bacteroidota</taxon>
        <taxon>Bacteroidia</taxon>
        <taxon>Marinilabiliales</taxon>
        <taxon>Marinifilaceae</taxon>
    </lineage>
</organism>
<dbReference type="SUPFAM" id="SSF82185">
    <property type="entry name" value="Histone H3 K4-specific methyltransferase SET7/9 N-terminal domain"/>
    <property type="match status" value="2"/>
</dbReference>
<evidence type="ECO:0000256" key="4">
    <source>
        <dbReference type="ARBA" id="ARBA00022475"/>
    </source>
</evidence>
<evidence type="ECO:0000256" key="10">
    <source>
        <dbReference type="SAM" id="SignalP"/>
    </source>
</evidence>
<feature type="domain" description="TonB C-terminal" evidence="11">
    <location>
        <begin position="322"/>
        <end position="412"/>
    </location>
</feature>
<keyword evidence="6" id="KW-0812">Transmembrane</keyword>
<evidence type="ECO:0000256" key="5">
    <source>
        <dbReference type="ARBA" id="ARBA00022519"/>
    </source>
</evidence>
<evidence type="ECO:0000256" key="1">
    <source>
        <dbReference type="ARBA" id="ARBA00004383"/>
    </source>
</evidence>
<comment type="subcellular location">
    <subcellularLocation>
        <location evidence="1">Cell inner membrane</location>
        <topology evidence="1">Single-pass membrane protein</topology>
        <orientation evidence="1">Periplasmic side</orientation>
    </subcellularLocation>
</comment>
<keyword evidence="10" id="KW-0732">Signal</keyword>
<keyword evidence="8" id="KW-1133">Transmembrane helix</keyword>
<evidence type="ECO:0000256" key="3">
    <source>
        <dbReference type="ARBA" id="ARBA00022448"/>
    </source>
</evidence>
<keyword evidence="13" id="KW-1185">Reference proteome</keyword>
<proteinExistence type="inferred from homology"/>
<feature type="chain" id="PRO_5047386661" evidence="10">
    <location>
        <begin position="26"/>
        <end position="412"/>
    </location>
</feature>
<keyword evidence="4" id="KW-1003">Cell membrane</keyword>
<comment type="similarity">
    <text evidence="2">Belongs to the TonB family.</text>
</comment>
<keyword evidence="9" id="KW-0472">Membrane</keyword>
<evidence type="ECO:0000259" key="11">
    <source>
        <dbReference type="PROSITE" id="PS52015"/>
    </source>
</evidence>
<dbReference type="Pfam" id="PF03544">
    <property type="entry name" value="TonB_C"/>
    <property type="match status" value="1"/>
</dbReference>
<dbReference type="Gene3D" id="2.20.110.10">
    <property type="entry name" value="Histone H3 K4-specific methyltransferase SET7/9 N-terminal domain"/>
    <property type="match status" value="2"/>
</dbReference>
<gene>
    <name evidence="12" type="ORF">ELS83_10145</name>
</gene>
<keyword evidence="3" id="KW-0813">Transport</keyword>
<evidence type="ECO:0000256" key="2">
    <source>
        <dbReference type="ARBA" id="ARBA00006555"/>
    </source>
</evidence>
<dbReference type="SUPFAM" id="SSF74653">
    <property type="entry name" value="TolA/TonB C-terminal domain"/>
    <property type="match status" value="1"/>
</dbReference>
<keyword evidence="7" id="KW-0653">Protein transport</keyword>
<dbReference type="InterPro" id="IPR011652">
    <property type="entry name" value="MORN_2"/>
</dbReference>
<comment type="caution">
    <text evidence="12">The sequence shown here is derived from an EMBL/GenBank/DDBJ whole genome shotgun (WGS) entry which is preliminary data.</text>
</comment>
<dbReference type="PROSITE" id="PS52015">
    <property type="entry name" value="TONB_CTD"/>
    <property type="match status" value="1"/>
</dbReference>
<evidence type="ECO:0000256" key="7">
    <source>
        <dbReference type="ARBA" id="ARBA00022927"/>
    </source>
</evidence>
<feature type="signal peptide" evidence="10">
    <location>
        <begin position="1"/>
        <end position="25"/>
    </location>
</feature>
<dbReference type="InterPro" id="IPR006260">
    <property type="entry name" value="TonB/TolA_C"/>
</dbReference>
<protein>
    <submittedName>
        <fullName evidence="12">TonB family protein</fullName>
    </submittedName>
</protein>
<evidence type="ECO:0000256" key="9">
    <source>
        <dbReference type="ARBA" id="ARBA00023136"/>
    </source>
</evidence>
<evidence type="ECO:0000256" key="8">
    <source>
        <dbReference type="ARBA" id="ARBA00022989"/>
    </source>
</evidence>
<keyword evidence="5" id="KW-0997">Cell inner membrane</keyword>
<dbReference type="InterPro" id="IPR037682">
    <property type="entry name" value="TonB_C"/>
</dbReference>
<dbReference type="NCBIfam" id="TIGR01352">
    <property type="entry name" value="tonB_Cterm"/>
    <property type="match status" value="1"/>
</dbReference>
<dbReference type="Pfam" id="PF07661">
    <property type="entry name" value="MORN_2"/>
    <property type="match status" value="2"/>
</dbReference>
<sequence length="412" mass="47242">MYEKLTKNYILLLISLLSMHSFLLAQTECSEVINVNSGGKTAEVFYVRSNDPAIKEGRYIFKNNNVIQIKGHYQNNLKEGEWLYQPNSSLKIMGNYKHDKKEGKWIYSRNKTLISVLTYYNDSLIGPQTGYHENGNIQSEEYYRKGKLHGEVKTYYASGNLKEISIYKDGKLHGESIHYTIEGSLISKLMYSNDTPISLMITEGLDSLSNFSGNLKNGTGCLKTISWTNSKECVLLERNFKDSLLHGNIIRYSVDGKKVFSGSYQNGYMNDRWLFYDHTGNSNRYNIYNALEQRKMDPFEPLSHDYNEKAIKLEDLPKFGKYNQQGFQYFIAKAVKYPVSCINNGITGRVLVNFEINLEGKVQNAQVVKPVHPLLDKAAIKAVLSSPLWTPAFINQLPKRVSYTVPINFYFM</sequence>
<dbReference type="PANTHER" id="PTHR33446:SF2">
    <property type="entry name" value="PROTEIN TONB"/>
    <property type="match status" value="1"/>
</dbReference>
<accession>A0ABX1WVU9</accession>
<dbReference type="Proteomes" id="UP000732105">
    <property type="component" value="Unassembled WGS sequence"/>
</dbReference>
<name>A0ABX1WVU9_9BACT</name>